<dbReference type="SUPFAM" id="SSF49503">
    <property type="entry name" value="Cupredoxins"/>
    <property type="match status" value="1"/>
</dbReference>
<dbReference type="EC" id="1.-.-.-" evidence="2"/>
<feature type="domain" description="Plastocyanin-like" evidence="1">
    <location>
        <begin position="165"/>
        <end position="284"/>
    </location>
</feature>
<comment type="caution">
    <text evidence="2">The sequence shown here is derived from an EMBL/GenBank/DDBJ whole genome shotgun (WGS) entry which is preliminary data.</text>
</comment>
<reference evidence="2 3" key="1">
    <citation type="journal article" date="2020" name="Antonie Van Leeuwenhoek">
        <title>Rhodopirellula heiligendammensis sp. nov., Rhodopirellula pilleata sp. nov., and Rhodopirellula solitaria sp. nov. isolated from natural or artificial marine surfaces in Northern Germany and California, USA, and emended description of the genus Rhodopirellula.</title>
        <authorList>
            <person name="Kallscheuer N."/>
            <person name="Wiegand S."/>
            <person name="Jogler M."/>
            <person name="Boedeker C."/>
            <person name="Peeters S.H."/>
            <person name="Rast P."/>
            <person name="Heuer A."/>
            <person name="Jetten M.S.M."/>
            <person name="Rohde M."/>
            <person name="Jogler C."/>
        </authorList>
    </citation>
    <scope>NUCLEOTIDE SEQUENCE [LARGE SCALE GENOMIC DNA]</scope>
    <source>
        <strain evidence="2 3">Poly21</strain>
    </source>
</reference>
<dbReference type="AlphaFoldDB" id="A0A5C6BDN7"/>
<dbReference type="PANTHER" id="PTHR11709:SF518">
    <property type="entry name" value="MULTICOPPER OXIDASE"/>
    <property type="match status" value="1"/>
</dbReference>
<dbReference type="InterPro" id="IPR045087">
    <property type="entry name" value="Cu-oxidase_fam"/>
</dbReference>
<dbReference type="RefSeq" id="WP_146409539.1">
    <property type="nucleotide sequence ID" value="NZ_SJPU01000004.1"/>
</dbReference>
<sequence>MNDLVLRKFSNTIFKVLFGSAVVIWQPSYAESQQPSPPDQKVRAARAVKTQEILQSNPASTQQSQRDIGSFLKQLNKPEFAREARSAAEAREILDQIQYQRPYFHSGEERRSLRGVLNTSLAIVYDQRKIWRPDTVEVDENGEPLIVNDNPVVLAKAGVIDARLRSYEGRPVGPTLRVKPGEILRVRLKNQLPPEDPSEHPDDINTPHEFNTTNLHTHGLHVSPVGNGDNVLLSVGPGEEFIYEITVPEDHVAGTFWYHAHRHGSTAIQVSSGMAGALIVDSPENDPGAVDNVPGIKQADERICVFQQISYAPPKYAFTLLEAMDNPSEMPTEGESLIVVGRTHAGTPEETLYFRVFDHDGELIKEITDSEVLAERAVELQHLKEKIDRIL</sequence>
<dbReference type="PANTHER" id="PTHR11709">
    <property type="entry name" value="MULTI-COPPER OXIDASE"/>
    <property type="match status" value="1"/>
</dbReference>
<dbReference type="CDD" id="cd13853">
    <property type="entry name" value="CuRO_1_Tth-MCO_like"/>
    <property type="match status" value="1"/>
</dbReference>
<dbReference type="Proteomes" id="UP000319908">
    <property type="component" value="Unassembled WGS sequence"/>
</dbReference>
<keyword evidence="3" id="KW-1185">Reference proteome</keyword>
<dbReference type="GO" id="GO:0005507">
    <property type="term" value="F:copper ion binding"/>
    <property type="evidence" value="ECO:0007669"/>
    <property type="project" value="InterPro"/>
</dbReference>
<dbReference type="Pfam" id="PF07732">
    <property type="entry name" value="Cu-oxidase_3"/>
    <property type="match status" value="1"/>
</dbReference>
<dbReference type="GO" id="GO:0016491">
    <property type="term" value="F:oxidoreductase activity"/>
    <property type="evidence" value="ECO:0007669"/>
    <property type="project" value="UniProtKB-KW"/>
</dbReference>
<dbReference type="OrthoDB" id="9757546at2"/>
<dbReference type="InterPro" id="IPR008972">
    <property type="entry name" value="Cupredoxin"/>
</dbReference>
<gene>
    <name evidence="2" type="primary">mco</name>
    <name evidence="2" type="ORF">Poly21_50490</name>
</gene>
<protein>
    <submittedName>
        <fullName evidence="2">Multicopper oxidase mco</fullName>
        <ecNumber evidence="2">1.-.-.-</ecNumber>
    </submittedName>
</protein>
<organism evidence="2 3">
    <name type="scientific">Allorhodopirellula heiligendammensis</name>
    <dbReference type="NCBI Taxonomy" id="2714739"/>
    <lineage>
        <taxon>Bacteria</taxon>
        <taxon>Pseudomonadati</taxon>
        <taxon>Planctomycetota</taxon>
        <taxon>Planctomycetia</taxon>
        <taxon>Pirellulales</taxon>
        <taxon>Pirellulaceae</taxon>
        <taxon>Allorhodopirellula</taxon>
    </lineage>
</organism>
<dbReference type="Gene3D" id="2.60.40.420">
    <property type="entry name" value="Cupredoxins - blue copper proteins"/>
    <property type="match status" value="1"/>
</dbReference>
<evidence type="ECO:0000259" key="1">
    <source>
        <dbReference type="Pfam" id="PF07732"/>
    </source>
</evidence>
<keyword evidence="2" id="KW-0560">Oxidoreductase</keyword>
<name>A0A5C6BDN7_9BACT</name>
<dbReference type="EMBL" id="SJPU01000004">
    <property type="protein sequence ID" value="TWU10080.1"/>
    <property type="molecule type" value="Genomic_DNA"/>
</dbReference>
<evidence type="ECO:0000313" key="2">
    <source>
        <dbReference type="EMBL" id="TWU10080.1"/>
    </source>
</evidence>
<evidence type="ECO:0000313" key="3">
    <source>
        <dbReference type="Proteomes" id="UP000319908"/>
    </source>
</evidence>
<dbReference type="InterPro" id="IPR011707">
    <property type="entry name" value="Cu-oxidase-like_N"/>
</dbReference>
<proteinExistence type="predicted"/>
<accession>A0A5C6BDN7</accession>